<gene>
    <name evidence="8" type="ORF">NADFUDRAFT_83146</name>
</gene>
<dbReference type="GO" id="GO:0016020">
    <property type="term" value="C:membrane"/>
    <property type="evidence" value="ECO:0007669"/>
    <property type="project" value="UniProtKB-SubCell"/>
</dbReference>
<dbReference type="NCBIfam" id="TIGR00797">
    <property type="entry name" value="matE"/>
    <property type="match status" value="1"/>
</dbReference>
<feature type="transmembrane region" description="Helical" evidence="7">
    <location>
        <begin position="467"/>
        <end position="491"/>
    </location>
</feature>
<evidence type="ECO:0000256" key="2">
    <source>
        <dbReference type="ARBA" id="ARBA00010199"/>
    </source>
</evidence>
<keyword evidence="5 7" id="KW-0472">Membrane</keyword>
<dbReference type="GO" id="GO:1990961">
    <property type="term" value="P:xenobiotic detoxification by transmembrane export across the plasma membrane"/>
    <property type="evidence" value="ECO:0007669"/>
    <property type="project" value="InterPro"/>
</dbReference>
<keyword evidence="3 7" id="KW-0812">Transmembrane</keyword>
<name>A0A1E3PIB2_9ASCO</name>
<accession>A0A1E3PIB2</accession>
<evidence type="ECO:0000256" key="7">
    <source>
        <dbReference type="SAM" id="Phobius"/>
    </source>
</evidence>
<dbReference type="GO" id="GO:0015297">
    <property type="term" value="F:antiporter activity"/>
    <property type="evidence" value="ECO:0007669"/>
    <property type="project" value="InterPro"/>
</dbReference>
<organism evidence="8 9">
    <name type="scientific">Nadsonia fulvescens var. elongata DSM 6958</name>
    <dbReference type="NCBI Taxonomy" id="857566"/>
    <lineage>
        <taxon>Eukaryota</taxon>
        <taxon>Fungi</taxon>
        <taxon>Dikarya</taxon>
        <taxon>Ascomycota</taxon>
        <taxon>Saccharomycotina</taxon>
        <taxon>Dipodascomycetes</taxon>
        <taxon>Dipodascales</taxon>
        <taxon>Dipodascales incertae sedis</taxon>
        <taxon>Nadsonia</taxon>
    </lineage>
</organism>
<feature type="transmembrane region" description="Helical" evidence="7">
    <location>
        <begin position="497"/>
        <end position="523"/>
    </location>
</feature>
<feature type="transmembrane region" description="Helical" evidence="7">
    <location>
        <begin position="405"/>
        <end position="429"/>
    </location>
</feature>
<sequence>MGVAVFDTDDLLRNDDDLEFIQTNNNSDTCHSQTTGLQDNLDPVDQDLLNPADDNIDYDVLNNCDDDYNNNQNETRISSTHSSPIVCPTNVTTHMGTVSKSHPNPVGHSFTSMSGSSLVLSHSQGFRSPRRQSVVFGSVGRTGFGFNSFHKQNREATLPSLSSLQREVRFEPTNSSDSPMENTKRTAPTSHYHYDTTVHQFPSIEKKARSSLSANKYLHRDDPLYVITDQSDTEPLIASSNSKNTSDTIHNISLTGYGAFSNDNNSVETNSSAEDLTISSKVWDGERGGLDLQNDPEFLTNDDKLLIEHCHTTSYKREIIVLGRNAAPLTITFLLQYSLTVASVFSVGHLGKDELGAVSLACMTANVTGFALFQGLATCLDTMCAQAYGAGHFDLVGLYFQRCTLMILLCFIPVAFMWIFSGSLLGYMIKEENLVRLAAQYLRILCFGAPGFIIFETGKRFVQAQGIFSASTFVLLICGPLNAILNYVLVWNSYIGIGYAGAPLAVAITNWLMPLLLFIYVYFIDGMKCWKGFSRAAFTNWGPMAQLAIPGVIMVEAEFLAFEVLTFVSSYFGTAALAAQSVVSTITALTYQIPFAMAIAASTRIANLIGAELKLPASMAANTAIVASSSVAIFNTCLLFTFRNQIGKLFSDDDDVIELVSYVMPLAAFGQVFDATSAVMAGILRGQGKQYIGGYLNLFFYYAIAIPLSLLFAFTFDMGLLGLWAGIICGVGGIAGTEMYVILETDWDQIILESKERDSSESTVCN</sequence>
<comment type="similarity">
    <text evidence="2">Belongs to the multi antimicrobial extrusion (MATE) (TC 2.A.66.1) family.</text>
</comment>
<evidence type="ECO:0000256" key="6">
    <source>
        <dbReference type="SAM" id="MobiDB-lite"/>
    </source>
</evidence>
<protein>
    <submittedName>
        <fullName evidence="8">MATE efflux family protein</fullName>
    </submittedName>
</protein>
<feature type="compositionally biased region" description="Polar residues" evidence="6">
    <location>
        <begin position="172"/>
        <end position="189"/>
    </location>
</feature>
<dbReference type="STRING" id="857566.A0A1E3PIB2"/>
<evidence type="ECO:0000256" key="1">
    <source>
        <dbReference type="ARBA" id="ARBA00004141"/>
    </source>
</evidence>
<dbReference type="EMBL" id="KV454410">
    <property type="protein sequence ID" value="ODQ65040.1"/>
    <property type="molecule type" value="Genomic_DNA"/>
</dbReference>
<dbReference type="OrthoDB" id="2126698at2759"/>
<comment type="subcellular location">
    <subcellularLocation>
        <location evidence="1">Membrane</location>
        <topology evidence="1">Multi-pass membrane protein</topology>
    </subcellularLocation>
</comment>
<evidence type="ECO:0000313" key="8">
    <source>
        <dbReference type="EMBL" id="ODQ65040.1"/>
    </source>
</evidence>
<feature type="transmembrane region" description="Helical" evidence="7">
    <location>
        <begin position="722"/>
        <end position="743"/>
    </location>
</feature>
<dbReference type="CDD" id="cd13132">
    <property type="entry name" value="MATE_eukaryotic"/>
    <property type="match status" value="1"/>
</dbReference>
<dbReference type="PANTHER" id="PTHR11206">
    <property type="entry name" value="MULTIDRUG RESISTANCE PROTEIN"/>
    <property type="match status" value="1"/>
</dbReference>
<feature type="transmembrane region" description="Helical" evidence="7">
    <location>
        <begin position="544"/>
        <end position="572"/>
    </location>
</feature>
<keyword evidence="4 7" id="KW-1133">Transmembrane helix</keyword>
<keyword evidence="9" id="KW-1185">Reference proteome</keyword>
<feature type="transmembrane region" description="Helical" evidence="7">
    <location>
        <begin position="662"/>
        <end position="684"/>
    </location>
</feature>
<dbReference type="Proteomes" id="UP000095009">
    <property type="component" value="Unassembled WGS sequence"/>
</dbReference>
<dbReference type="InterPro" id="IPR045069">
    <property type="entry name" value="MATE_euk"/>
</dbReference>
<evidence type="ECO:0000256" key="4">
    <source>
        <dbReference type="ARBA" id="ARBA00022989"/>
    </source>
</evidence>
<feature type="transmembrane region" description="Helical" evidence="7">
    <location>
        <begin position="696"/>
        <end position="716"/>
    </location>
</feature>
<evidence type="ECO:0000256" key="5">
    <source>
        <dbReference type="ARBA" id="ARBA00023136"/>
    </source>
</evidence>
<feature type="region of interest" description="Disordered" evidence="6">
    <location>
        <begin position="170"/>
        <end position="194"/>
    </location>
</feature>
<dbReference type="InterPro" id="IPR002528">
    <property type="entry name" value="MATE_fam"/>
</dbReference>
<evidence type="ECO:0000313" key="9">
    <source>
        <dbReference type="Proteomes" id="UP000095009"/>
    </source>
</evidence>
<dbReference type="AlphaFoldDB" id="A0A1E3PIB2"/>
<feature type="transmembrane region" description="Helical" evidence="7">
    <location>
        <begin position="578"/>
        <end position="600"/>
    </location>
</feature>
<dbReference type="Pfam" id="PF01554">
    <property type="entry name" value="MatE"/>
    <property type="match status" value="2"/>
</dbReference>
<evidence type="ECO:0000256" key="3">
    <source>
        <dbReference type="ARBA" id="ARBA00022692"/>
    </source>
</evidence>
<feature type="transmembrane region" description="Helical" evidence="7">
    <location>
        <begin position="621"/>
        <end position="642"/>
    </location>
</feature>
<reference evidence="8 9" key="1">
    <citation type="journal article" date="2016" name="Proc. Natl. Acad. Sci. U.S.A.">
        <title>Comparative genomics of biotechnologically important yeasts.</title>
        <authorList>
            <person name="Riley R."/>
            <person name="Haridas S."/>
            <person name="Wolfe K.H."/>
            <person name="Lopes M.R."/>
            <person name="Hittinger C.T."/>
            <person name="Goeker M."/>
            <person name="Salamov A.A."/>
            <person name="Wisecaver J.H."/>
            <person name="Long T.M."/>
            <person name="Calvey C.H."/>
            <person name="Aerts A.L."/>
            <person name="Barry K.W."/>
            <person name="Choi C."/>
            <person name="Clum A."/>
            <person name="Coughlan A.Y."/>
            <person name="Deshpande S."/>
            <person name="Douglass A.P."/>
            <person name="Hanson S.J."/>
            <person name="Klenk H.-P."/>
            <person name="LaButti K.M."/>
            <person name="Lapidus A."/>
            <person name="Lindquist E.A."/>
            <person name="Lipzen A.M."/>
            <person name="Meier-Kolthoff J.P."/>
            <person name="Ohm R.A."/>
            <person name="Otillar R.P."/>
            <person name="Pangilinan J.L."/>
            <person name="Peng Y."/>
            <person name="Rokas A."/>
            <person name="Rosa C.A."/>
            <person name="Scheuner C."/>
            <person name="Sibirny A.A."/>
            <person name="Slot J.C."/>
            <person name="Stielow J.B."/>
            <person name="Sun H."/>
            <person name="Kurtzman C.P."/>
            <person name="Blackwell M."/>
            <person name="Grigoriev I.V."/>
            <person name="Jeffries T.W."/>
        </authorList>
    </citation>
    <scope>NUCLEOTIDE SEQUENCE [LARGE SCALE GENOMIC DNA]</scope>
    <source>
        <strain evidence="8 9">DSM 6958</strain>
    </source>
</reference>
<proteinExistence type="inferred from homology"/>
<dbReference type="GO" id="GO:0042910">
    <property type="term" value="F:xenobiotic transmembrane transporter activity"/>
    <property type="evidence" value="ECO:0007669"/>
    <property type="project" value="InterPro"/>
</dbReference>